<dbReference type="AlphaFoldDB" id="A0A6P5RJ72"/>
<dbReference type="RefSeq" id="XP_021801918.1">
    <property type="nucleotide sequence ID" value="XM_021946226.1"/>
</dbReference>
<dbReference type="InterPro" id="IPR012677">
    <property type="entry name" value="Nucleotide-bd_a/b_plait_sf"/>
</dbReference>
<evidence type="ECO:0000313" key="4">
    <source>
        <dbReference type="Proteomes" id="UP000515124"/>
    </source>
</evidence>
<dbReference type="PANTHER" id="PTHR48027">
    <property type="entry name" value="HETEROGENEOUS NUCLEAR RIBONUCLEOPROTEIN 87F-RELATED"/>
    <property type="match status" value="1"/>
</dbReference>
<keyword evidence="1 2" id="KW-0694">RNA-binding</keyword>
<organism evidence="4 5">
    <name type="scientific">Prunus avium</name>
    <name type="common">Cherry</name>
    <name type="synonym">Cerasus avium</name>
    <dbReference type="NCBI Taxonomy" id="42229"/>
    <lineage>
        <taxon>Eukaryota</taxon>
        <taxon>Viridiplantae</taxon>
        <taxon>Streptophyta</taxon>
        <taxon>Embryophyta</taxon>
        <taxon>Tracheophyta</taxon>
        <taxon>Spermatophyta</taxon>
        <taxon>Magnoliopsida</taxon>
        <taxon>eudicotyledons</taxon>
        <taxon>Gunneridae</taxon>
        <taxon>Pentapetalae</taxon>
        <taxon>rosids</taxon>
        <taxon>fabids</taxon>
        <taxon>Rosales</taxon>
        <taxon>Rosaceae</taxon>
        <taxon>Amygdaloideae</taxon>
        <taxon>Amygdaleae</taxon>
        <taxon>Prunus</taxon>
    </lineage>
</organism>
<dbReference type="SUPFAM" id="SSF54928">
    <property type="entry name" value="RNA-binding domain, RBD"/>
    <property type="match status" value="1"/>
</dbReference>
<dbReference type="KEGG" id="pavi:110746025"/>
<evidence type="ECO:0000313" key="5">
    <source>
        <dbReference type="RefSeq" id="XP_021801918.1"/>
    </source>
</evidence>
<name>A0A6P5RJ72_PRUAV</name>
<dbReference type="GeneID" id="110746025"/>
<proteinExistence type="predicted"/>
<feature type="non-terminal residue" evidence="5">
    <location>
        <position position="1"/>
    </location>
</feature>
<dbReference type="PROSITE" id="PS50102">
    <property type="entry name" value="RRM"/>
    <property type="match status" value="1"/>
</dbReference>
<evidence type="ECO:0000256" key="1">
    <source>
        <dbReference type="ARBA" id="ARBA00022884"/>
    </source>
</evidence>
<reference evidence="5" key="1">
    <citation type="submission" date="2025-08" db="UniProtKB">
        <authorList>
            <consortium name="RefSeq"/>
        </authorList>
    </citation>
    <scope>IDENTIFICATION</scope>
</reference>
<gene>
    <name evidence="5" type="primary">LOC110746025</name>
</gene>
<dbReference type="Proteomes" id="UP000515124">
    <property type="component" value="Unplaced"/>
</dbReference>
<protein>
    <submittedName>
        <fullName evidence="5">Glycine-rich RNA-binding protein GRP2A-like</fullName>
    </submittedName>
</protein>
<dbReference type="InterPro" id="IPR035979">
    <property type="entry name" value="RBD_domain_sf"/>
</dbReference>
<evidence type="ECO:0000256" key="2">
    <source>
        <dbReference type="PROSITE-ProRule" id="PRU00176"/>
    </source>
</evidence>
<dbReference type="Pfam" id="PF00076">
    <property type="entry name" value="RRM_1"/>
    <property type="match status" value="1"/>
</dbReference>
<dbReference type="GO" id="GO:0003723">
    <property type="term" value="F:RNA binding"/>
    <property type="evidence" value="ECO:0007669"/>
    <property type="project" value="UniProtKB-UniRule"/>
</dbReference>
<dbReference type="Gene3D" id="3.30.70.330">
    <property type="match status" value="1"/>
</dbReference>
<dbReference type="SMART" id="SM00360">
    <property type="entry name" value="RRM"/>
    <property type="match status" value="1"/>
</dbReference>
<sequence length="130" mass="13837">CFGEAFSPFGEIIESKIINDLETERSRGFGFVTFNNKKAMRDAIEGINSQNLDGCSITVNEAQSHGSGGGGGANGGYSCEGYGGVGYGGGGHREGGGDSVSMMIRFRPLRLCKTFLLPWCILQTQVLIPY</sequence>
<evidence type="ECO:0000259" key="3">
    <source>
        <dbReference type="PROSITE" id="PS50102"/>
    </source>
</evidence>
<accession>A0A6P5RJ72</accession>
<dbReference type="InterPro" id="IPR000504">
    <property type="entry name" value="RRM_dom"/>
</dbReference>
<dbReference type="InterPro" id="IPR052462">
    <property type="entry name" value="SLIRP/GR-RBP-like"/>
</dbReference>
<feature type="domain" description="RRM" evidence="3">
    <location>
        <begin position="1"/>
        <end position="64"/>
    </location>
</feature>
<keyword evidence="4" id="KW-1185">Reference proteome</keyword>